<proteinExistence type="predicted"/>
<dbReference type="Proteomes" id="UP000610203">
    <property type="component" value="Unassembled WGS sequence"/>
</dbReference>
<keyword evidence="8" id="KW-1185">Reference proteome</keyword>
<dbReference type="NCBIfam" id="NF047847">
    <property type="entry name" value="SS_mature_LptM"/>
    <property type="match status" value="1"/>
</dbReference>
<dbReference type="InterPro" id="IPR032831">
    <property type="entry name" value="LptM_cons"/>
</dbReference>
<comment type="caution">
    <text evidence="7">The sequence shown here is derived from an EMBL/GenBank/DDBJ whole genome shotgun (WGS) entry which is preliminary data.</text>
</comment>
<name>A0ABQ3GSW0_9GAMM</name>
<evidence type="ECO:0008006" key="9">
    <source>
        <dbReference type="Google" id="ProtNLM"/>
    </source>
</evidence>
<keyword evidence="5" id="KW-0998">Cell outer membrane</keyword>
<protein>
    <recommendedName>
        <fullName evidence="9">Lipoprotein</fullName>
    </recommendedName>
</protein>
<organism evidence="7 8">
    <name type="scientific">Psychrobacter glaciei</name>
    <dbReference type="NCBI Taxonomy" id="619771"/>
    <lineage>
        <taxon>Bacteria</taxon>
        <taxon>Pseudomonadati</taxon>
        <taxon>Pseudomonadota</taxon>
        <taxon>Gammaproteobacteria</taxon>
        <taxon>Moraxellales</taxon>
        <taxon>Moraxellaceae</taxon>
        <taxon>Psychrobacter</taxon>
    </lineage>
</organism>
<sequence length="111" mass="12407">MLKVIYSMLIKSHFSKSESTNVLVSSSRRVFYIFIIGSTMMLGLSGCGQKGDLYLVDSSSQTVQESTDKIDSTSNPQDAAFASVDDDDYQKTRYLEQQQVLPEPSTDINDY</sequence>
<keyword evidence="2" id="KW-0732">Signal</keyword>
<keyword evidence="3" id="KW-0472">Membrane</keyword>
<evidence type="ECO:0000256" key="5">
    <source>
        <dbReference type="ARBA" id="ARBA00023237"/>
    </source>
</evidence>
<comment type="subcellular location">
    <subcellularLocation>
        <location evidence="1">Cell outer membrane</location>
        <topology evidence="1">Lipid-anchor</topology>
    </subcellularLocation>
</comment>
<keyword evidence="6" id="KW-0449">Lipoprotein</keyword>
<evidence type="ECO:0000256" key="2">
    <source>
        <dbReference type="ARBA" id="ARBA00022729"/>
    </source>
</evidence>
<keyword evidence="4" id="KW-0564">Palmitate</keyword>
<evidence type="ECO:0000256" key="6">
    <source>
        <dbReference type="ARBA" id="ARBA00023288"/>
    </source>
</evidence>
<reference evidence="8" key="1">
    <citation type="journal article" date="2019" name="Int. J. Syst. Evol. Microbiol.">
        <title>The Global Catalogue of Microorganisms (GCM) 10K type strain sequencing project: providing services to taxonomists for standard genome sequencing and annotation.</title>
        <authorList>
            <consortium name="The Broad Institute Genomics Platform"/>
            <consortium name="The Broad Institute Genome Sequencing Center for Infectious Disease"/>
            <person name="Wu L."/>
            <person name="Ma J."/>
        </authorList>
    </citation>
    <scope>NUCLEOTIDE SEQUENCE [LARGE SCALE GENOMIC DNA]</scope>
    <source>
        <strain evidence="8">KCTC 42280</strain>
    </source>
</reference>
<dbReference type="EMBL" id="BMZR01000002">
    <property type="protein sequence ID" value="GHD30783.1"/>
    <property type="molecule type" value="Genomic_DNA"/>
</dbReference>
<evidence type="ECO:0000256" key="1">
    <source>
        <dbReference type="ARBA" id="ARBA00004459"/>
    </source>
</evidence>
<evidence type="ECO:0000256" key="3">
    <source>
        <dbReference type="ARBA" id="ARBA00023136"/>
    </source>
</evidence>
<gene>
    <name evidence="7" type="ORF">GCM10016272_11910</name>
</gene>
<evidence type="ECO:0000313" key="7">
    <source>
        <dbReference type="EMBL" id="GHD30783.1"/>
    </source>
</evidence>
<evidence type="ECO:0000313" key="8">
    <source>
        <dbReference type="Proteomes" id="UP000610203"/>
    </source>
</evidence>
<evidence type="ECO:0000256" key="4">
    <source>
        <dbReference type="ARBA" id="ARBA00023139"/>
    </source>
</evidence>
<accession>A0ABQ3GSW0</accession>